<dbReference type="SMART" id="SM00663">
    <property type="entry name" value="RPOLA_N"/>
    <property type="match status" value="1"/>
</dbReference>
<dbReference type="InterPro" id="IPR006592">
    <property type="entry name" value="RNA_pol_N"/>
</dbReference>
<dbReference type="GO" id="GO:0000428">
    <property type="term" value="C:DNA-directed RNA polymerase complex"/>
    <property type="evidence" value="ECO:0007669"/>
    <property type="project" value="UniProtKB-KW"/>
</dbReference>
<evidence type="ECO:0000259" key="10">
    <source>
        <dbReference type="SMART" id="SM00663"/>
    </source>
</evidence>
<comment type="catalytic activity">
    <reaction evidence="8 9">
        <text>RNA(n) + a ribonucleoside 5'-triphosphate = RNA(n+1) + diphosphate</text>
        <dbReference type="Rhea" id="RHEA:21248"/>
        <dbReference type="Rhea" id="RHEA-COMP:14527"/>
        <dbReference type="Rhea" id="RHEA-COMP:17342"/>
        <dbReference type="ChEBI" id="CHEBI:33019"/>
        <dbReference type="ChEBI" id="CHEBI:61557"/>
        <dbReference type="ChEBI" id="CHEBI:140395"/>
        <dbReference type="EC" id="2.7.7.6"/>
    </reaction>
</comment>
<dbReference type="GO" id="GO:0003899">
    <property type="term" value="F:DNA-directed RNA polymerase activity"/>
    <property type="evidence" value="ECO:0007669"/>
    <property type="project" value="UniProtKB-EC"/>
</dbReference>
<evidence type="ECO:0000313" key="11">
    <source>
        <dbReference type="EMBL" id="BCT02507.1"/>
    </source>
</evidence>
<evidence type="ECO:0000256" key="5">
    <source>
        <dbReference type="ARBA" id="ARBA00022679"/>
    </source>
</evidence>
<evidence type="ECO:0000256" key="3">
    <source>
        <dbReference type="ARBA" id="ARBA00022478"/>
    </source>
</evidence>
<reference evidence="11" key="1">
    <citation type="submission" date="2021-02" db="EMBL/GenBank/DDBJ databases">
        <title>Organelle genome of a novel green alga in the class Trebouxiophyceae.</title>
        <authorList>
            <person name="Takusagawa M."/>
            <person name="Misumi O."/>
            <person name="Inui T.I."/>
            <person name="Kato S."/>
            <person name="Matsunaga S."/>
            <person name="Kuroiwa H."/>
            <person name="Kuroiwa T."/>
        </authorList>
    </citation>
    <scope>NUCLEOTIDE SEQUENCE</scope>
    <source>
        <strain evidence="11">311 I</strain>
    </source>
</reference>
<accession>A0A8E3ZK15</accession>
<keyword evidence="4 11" id="KW-0934">Plastid</keyword>
<evidence type="ECO:0000256" key="2">
    <source>
        <dbReference type="ARBA" id="ARBA00007207"/>
    </source>
</evidence>
<dbReference type="InterPro" id="IPR044893">
    <property type="entry name" value="RNA_pol_Rpb1_clamp_domain"/>
</dbReference>
<evidence type="ECO:0000256" key="7">
    <source>
        <dbReference type="ARBA" id="ARBA00023163"/>
    </source>
</evidence>
<dbReference type="SUPFAM" id="SSF64484">
    <property type="entry name" value="beta and beta-prime subunits of DNA dependent RNA-polymerase"/>
    <property type="match status" value="1"/>
</dbReference>
<evidence type="ECO:0000256" key="6">
    <source>
        <dbReference type="ARBA" id="ARBA00022695"/>
    </source>
</evidence>
<sequence>MVFPYFKQRELRVKERFHQTERTFFESLLLGIASPEQIRGWARRTLPNGSVVGEVLCGKTVDYKTLKPLRNGLFCERIFGPVKDFHCACGKRQPSDDVSFCPECEVEYYPATIRRHRMGYIELCSGCVHIWYFKGRPNYLSILLKRKRKSLDALIYCTTVLVNVHSLGLIPKRLVSDSLGVPTNQIYRPGHTIPVSTSLCCDVFRQRDLFHYVVSVPETGDRPIRTYCSGENYNKSADVMPPRGMDDESTNCMSFKDLLLEYENERDAKFRQTLNALGGQAIVNMINQLNFRKLRRILAAEIREFHPPIRELASIYEHTPTEQRRLTSLVSERLAYIRRFKLIQTFLRTKRNPAWMVLFALPVLPPTIRPISITANGTLYSSDLNQLYQRLVHRNSRMRRSVVLDTETIGYHQRLVQDAVDAVLENGKGGSTPVLSSENRPLKSLAERLKGKRGRFRLHLLGKRVDYSGRSVIVVGPKMRLHECGLPREMALKLFAPFLIRRLLECRYADNFLRAKIYLQIEHPVIWPTLLEIMGQYPILLNRAPTLHRLGIQAFQPRLVSTRTILLHPLVCSAFNADFDGDQMAVHVPLSFHARAEAWKLLWSRNNLLAPATGDPILAPSQDMILGSYYLTTKGQPNGLKRAALGLPSIDEESRSKSNAMSNLGQIQEVQEGRYFNDSEDAMRAFYQDFISVRTPIWLRLPLKQTSQSGEKPREPEELQVNADGLGFAVFSDIQQRREWSLSIDQYRFLTTYAIVTSHFVQTTAGRILVNQLMNSPDRIIPDHIQRQMDTQLQDIFVEQQFAEERSDQFNERLWNEAITELKPLKPLFDLPGIPGVFE</sequence>
<keyword evidence="5 9" id="KW-0808">Transferase</keyword>
<keyword evidence="11" id="KW-0150">Chloroplast</keyword>
<evidence type="ECO:0000256" key="9">
    <source>
        <dbReference type="RuleBase" id="RU004279"/>
    </source>
</evidence>
<dbReference type="Gene3D" id="4.10.860.120">
    <property type="entry name" value="RNA polymerase II, clamp domain"/>
    <property type="match status" value="1"/>
</dbReference>
<keyword evidence="6 9" id="KW-0548">Nucleotidyltransferase</keyword>
<feature type="domain" description="RNA polymerase N-terminal" evidence="10">
    <location>
        <begin position="354"/>
        <end position="632"/>
    </location>
</feature>
<dbReference type="EMBL" id="LC604816">
    <property type="protein sequence ID" value="BCT02507.1"/>
    <property type="molecule type" value="Genomic_DNA"/>
</dbReference>
<dbReference type="InterPro" id="IPR000722">
    <property type="entry name" value="RNA_pol_asu"/>
</dbReference>
<protein>
    <recommendedName>
        <fullName evidence="9">DNA-directed RNA polymerase subunit</fullName>
        <ecNumber evidence="9">2.7.7.6</ecNumber>
    </recommendedName>
</protein>
<dbReference type="InterPro" id="IPR042102">
    <property type="entry name" value="RNA_pol_Rpb1_3_sf"/>
</dbReference>
<evidence type="ECO:0000256" key="1">
    <source>
        <dbReference type="ARBA" id="ARBA00004026"/>
    </source>
</evidence>
<dbReference type="PANTHER" id="PTHR19376">
    <property type="entry name" value="DNA-DIRECTED RNA POLYMERASE"/>
    <property type="match status" value="1"/>
</dbReference>
<dbReference type="AlphaFoldDB" id="A0A8E3ZK15"/>
<comment type="similarity">
    <text evidence="2">Belongs to the RNA polymerase beta' chain family. RpoC1 subfamily.</text>
</comment>
<dbReference type="Pfam" id="PF04997">
    <property type="entry name" value="RNA_pol_Rpb1_1"/>
    <property type="match status" value="1"/>
</dbReference>
<proteinExistence type="inferred from homology"/>
<dbReference type="Gene3D" id="1.10.40.90">
    <property type="match status" value="1"/>
</dbReference>
<dbReference type="PANTHER" id="PTHR19376:SF54">
    <property type="entry name" value="DNA-DIRECTED RNA POLYMERASE SUBUNIT BETA"/>
    <property type="match status" value="1"/>
</dbReference>
<organism evidence="11">
    <name type="scientific">Medakamo hakoo</name>
    <dbReference type="NCBI Taxonomy" id="3113649"/>
    <lineage>
        <taxon>Eukaryota</taxon>
        <taxon>Viridiplantae</taxon>
        <taxon>Chlorophyta</taxon>
        <taxon>core chlorophytes</taxon>
        <taxon>Trebouxiophyceae</taxon>
        <taxon>Trebouxiophyceae incertae sedis</taxon>
        <taxon>Coccomyxaceae</taxon>
        <taxon>Medakamo</taxon>
    </lineage>
</organism>
<geneLocation type="chloroplast" evidence="11"/>
<name>A0A8E3ZK15_9CHLO</name>
<keyword evidence="3 9" id="KW-0240">DNA-directed RNA polymerase</keyword>
<comment type="function">
    <text evidence="1 9">DNA-dependent RNA polymerase catalyzes the transcription of DNA into RNA using the four ribonucleoside triphosphates as substrates.</text>
</comment>
<dbReference type="Pfam" id="PF04983">
    <property type="entry name" value="RNA_pol_Rpb1_3"/>
    <property type="match status" value="1"/>
</dbReference>
<dbReference type="Gene3D" id="1.10.274.100">
    <property type="entry name" value="RNA polymerase Rpb1, domain 3"/>
    <property type="match status" value="1"/>
</dbReference>
<dbReference type="InterPro" id="IPR007080">
    <property type="entry name" value="RNA_pol_Rpb1_1"/>
</dbReference>
<gene>
    <name evidence="11" type="primary">rpoC1</name>
</gene>
<dbReference type="Gene3D" id="2.40.40.20">
    <property type="match status" value="1"/>
</dbReference>
<dbReference type="Pfam" id="PF00623">
    <property type="entry name" value="RNA_pol_Rpb1_2"/>
    <property type="match status" value="2"/>
</dbReference>
<dbReference type="EC" id="2.7.7.6" evidence="9"/>
<dbReference type="InterPro" id="IPR045867">
    <property type="entry name" value="DNA-dir_RpoC_beta_prime"/>
</dbReference>
<keyword evidence="7 9" id="KW-0804">Transcription</keyword>
<dbReference type="GO" id="GO:0003677">
    <property type="term" value="F:DNA binding"/>
    <property type="evidence" value="ECO:0007669"/>
    <property type="project" value="InterPro"/>
</dbReference>
<dbReference type="InterPro" id="IPR007066">
    <property type="entry name" value="RNA_pol_Rpb1_3"/>
</dbReference>
<dbReference type="GO" id="GO:0006351">
    <property type="term" value="P:DNA-templated transcription"/>
    <property type="evidence" value="ECO:0007669"/>
    <property type="project" value="InterPro"/>
</dbReference>
<evidence type="ECO:0000256" key="8">
    <source>
        <dbReference type="ARBA" id="ARBA00048552"/>
    </source>
</evidence>
<evidence type="ECO:0000256" key="4">
    <source>
        <dbReference type="ARBA" id="ARBA00022640"/>
    </source>
</evidence>